<evidence type="ECO:0000256" key="2">
    <source>
        <dbReference type="ARBA" id="ARBA00008789"/>
    </source>
</evidence>
<dbReference type="InterPro" id="IPR050895">
    <property type="entry name" value="XK-related_scramblase"/>
</dbReference>
<evidence type="ECO:0000256" key="9">
    <source>
        <dbReference type="RuleBase" id="RU910716"/>
    </source>
</evidence>
<dbReference type="InterPro" id="IPR018629">
    <property type="entry name" value="XK-rel"/>
</dbReference>
<feature type="transmembrane region" description="Helical" evidence="9">
    <location>
        <begin position="325"/>
        <end position="347"/>
    </location>
</feature>
<protein>
    <recommendedName>
        <fullName evidence="9">XK-related protein</fullName>
    </recommendedName>
</protein>
<dbReference type="GO" id="GO:0043652">
    <property type="term" value="P:engulfment of apoptotic cell"/>
    <property type="evidence" value="ECO:0007669"/>
    <property type="project" value="TreeGrafter"/>
</dbReference>
<dbReference type="Proteomes" id="UP001311232">
    <property type="component" value="Unassembled WGS sequence"/>
</dbReference>
<dbReference type="AlphaFoldDB" id="A0AAV9RXK4"/>
<evidence type="ECO:0000256" key="6">
    <source>
        <dbReference type="ARBA" id="ARBA00022989"/>
    </source>
</evidence>
<dbReference type="Pfam" id="PF09815">
    <property type="entry name" value="XK-related"/>
    <property type="match status" value="1"/>
</dbReference>
<feature type="transmembrane region" description="Helical" evidence="9">
    <location>
        <begin position="295"/>
        <end position="313"/>
    </location>
</feature>
<evidence type="ECO:0000256" key="5">
    <source>
        <dbReference type="ARBA" id="ARBA00022703"/>
    </source>
</evidence>
<dbReference type="PANTHER" id="PTHR16024:SF8">
    <property type="entry name" value="XK-RELATED PROTEIN 8"/>
    <property type="match status" value="1"/>
</dbReference>
<evidence type="ECO:0000313" key="10">
    <source>
        <dbReference type="EMBL" id="KAK5613457.1"/>
    </source>
</evidence>
<evidence type="ECO:0000256" key="4">
    <source>
        <dbReference type="ARBA" id="ARBA00022692"/>
    </source>
</evidence>
<name>A0AAV9RXK4_9TELE</name>
<proteinExistence type="inferred from homology"/>
<comment type="subcellular location">
    <subcellularLocation>
        <location evidence="1">Cell membrane</location>
        <topology evidence="1">Multi-pass membrane protein</topology>
    </subcellularLocation>
    <subcellularLocation>
        <location evidence="9">Membrane</location>
        <topology evidence="9">Multi-pass membrane protein</topology>
    </subcellularLocation>
</comment>
<reference evidence="10 11" key="1">
    <citation type="submission" date="2021-06" db="EMBL/GenBank/DDBJ databases">
        <authorList>
            <person name="Palmer J.M."/>
        </authorList>
    </citation>
    <scope>NUCLEOTIDE SEQUENCE [LARGE SCALE GENOMIC DNA]</scope>
    <source>
        <strain evidence="10 11">MEX-2019</strain>
        <tissue evidence="10">Muscle</tissue>
    </source>
</reference>
<dbReference type="EMBL" id="JAHHUM010001212">
    <property type="protein sequence ID" value="KAK5613457.1"/>
    <property type="molecule type" value="Genomic_DNA"/>
</dbReference>
<keyword evidence="4 9" id="KW-0812">Transmembrane</keyword>
<evidence type="ECO:0000256" key="3">
    <source>
        <dbReference type="ARBA" id="ARBA00022475"/>
    </source>
</evidence>
<keyword evidence="5" id="KW-0053">Apoptosis</keyword>
<feature type="transmembrane region" description="Helical" evidence="9">
    <location>
        <begin position="236"/>
        <end position="254"/>
    </location>
</feature>
<evidence type="ECO:0000256" key="1">
    <source>
        <dbReference type="ARBA" id="ARBA00004651"/>
    </source>
</evidence>
<feature type="transmembrane region" description="Helical" evidence="9">
    <location>
        <begin position="9"/>
        <end position="26"/>
    </location>
</feature>
<feature type="transmembrane region" description="Helical" evidence="9">
    <location>
        <begin position="46"/>
        <end position="69"/>
    </location>
</feature>
<feature type="transmembrane region" description="Helical" evidence="9">
    <location>
        <begin position="169"/>
        <end position="188"/>
    </location>
</feature>
<organism evidence="10 11">
    <name type="scientific">Crenichthys baileyi</name>
    <name type="common">White River springfish</name>
    <dbReference type="NCBI Taxonomy" id="28760"/>
    <lineage>
        <taxon>Eukaryota</taxon>
        <taxon>Metazoa</taxon>
        <taxon>Chordata</taxon>
        <taxon>Craniata</taxon>
        <taxon>Vertebrata</taxon>
        <taxon>Euteleostomi</taxon>
        <taxon>Actinopterygii</taxon>
        <taxon>Neopterygii</taxon>
        <taxon>Teleostei</taxon>
        <taxon>Neoteleostei</taxon>
        <taxon>Acanthomorphata</taxon>
        <taxon>Ovalentaria</taxon>
        <taxon>Atherinomorphae</taxon>
        <taxon>Cyprinodontiformes</taxon>
        <taxon>Goodeidae</taxon>
        <taxon>Crenichthys</taxon>
    </lineage>
</organism>
<sequence>MESRTFSRYSWIDFVFSVVGLGTFLLDWGSDLWLAKEFYCQGDFFWFGVLVGLMVLSSVVVQMFSWFWFQYDRELPGFSGQAAGAGSVFCGDRVKLFGLLHVLQLGFICRHISAIRQGFRAWWRKEEGSGYAVYLTHDLSMLRLIETFCESTPQLILMIYVMLRTNKARTVQFVSVAASTTSIAWMVVDYHRSLRSFLPDKAKQRWGSSLIYFLWNLLLIGPRVAALALFSSVLPSFIALHFLLLWLVFMLWVWQQRTNFMDSAGGEWLYRATVGLIWYFSWFNVAEGRTLGRSVIYHSFITADVVVLLATWWSYRDLVQTEAYALILLIGLPCTYLLGLFLKALYYCCFHPKLFRLLDREPRLSDDLPDSDVALRDFSIQDGALASQLLNQRMGHLAARFYTNRRTIRASDGAKGAESSVSRRHPGYFRFSQEHSSCLEDILESELPAETRTGTGGGNHGQHSSLKHPDIYLMKDLRVIWTHVRPAAAPFSSRMTDCSSQTELELVLYACQHCSSSPDPLQ</sequence>
<comment type="caution">
    <text evidence="10">The sequence shown here is derived from an EMBL/GenBank/DDBJ whole genome shotgun (WGS) entry which is preliminary data.</text>
</comment>
<keyword evidence="3" id="KW-1003">Cell membrane</keyword>
<feature type="transmembrane region" description="Helical" evidence="9">
    <location>
        <begin position="266"/>
        <end position="283"/>
    </location>
</feature>
<evidence type="ECO:0000256" key="8">
    <source>
        <dbReference type="ARBA" id="ARBA00024479"/>
    </source>
</evidence>
<feature type="transmembrane region" description="Helical" evidence="9">
    <location>
        <begin position="209"/>
        <end position="230"/>
    </location>
</feature>
<evidence type="ECO:0000256" key="7">
    <source>
        <dbReference type="ARBA" id="ARBA00023136"/>
    </source>
</evidence>
<dbReference type="GO" id="GO:0005886">
    <property type="term" value="C:plasma membrane"/>
    <property type="evidence" value="ECO:0007669"/>
    <property type="project" value="UniProtKB-SubCell"/>
</dbReference>
<comment type="similarity">
    <text evidence="2 9">Belongs to the XK family.</text>
</comment>
<keyword evidence="11" id="KW-1185">Reference proteome</keyword>
<accession>A0AAV9RXK4</accession>
<gene>
    <name evidence="10" type="primary">XKR8_2</name>
    <name evidence="10" type="ORF">CRENBAI_021429</name>
</gene>
<dbReference type="GO" id="GO:0070782">
    <property type="term" value="P:phosphatidylserine exposure on apoptotic cell surface"/>
    <property type="evidence" value="ECO:0007669"/>
    <property type="project" value="TreeGrafter"/>
</dbReference>
<comment type="catalytic activity">
    <reaction evidence="8">
        <text>a 1,2-diacyl-sn-glycero-3-phospho-L-serine(in) = a 1,2-diacyl-sn-glycero-3-phospho-L-serine(out)</text>
        <dbReference type="Rhea" id="RHEA:38663"/>
        <dbReference type="ChEBI" id="CHEBI:57262"/>
    </reaction>
</comment>
<dbReference type="GO" id="GO:1902742">
    <property type="term" value="P:apoptotic process involved in development"/>
    <property type="evidence" value="ECO:0007669"/>
    <property type="project" value="TreeGrafter"/>
</dbReference>
<keyword evidence="6 9" id="KW-1133">Transmembrane helix</keyword>
<dbReference type="PANTHER" id="PTHR16024">
    <property type="entry name" value="XK-RELATED PROTEIN"/>
    <property type="match status" value="1"/>
</dbReference>
<evidence type="ECO:0000313" key="11">
    <source>
        <dbReference type="Proteomes" id="UP001311232"/>
    </source>
</evidence>
<keyword evidence="7 9" id="KW-0472">Membrane</keyword>